<evidence type="ECO:0000313" key="2">
    <source>
        <dbReference type="Proteomes" id="UP000003781"/>
    </source>
</evidence>
<sequence>MADSSMTAIPALSIHCLTCS</sequence>
<evidence type="ECO:0000313" key="1">
    <source>
        <dbReference type="EMBL" id="EAZ93258.1"/>
    </source>
</evidence>
<accession>A3IHH6</accession>
<dbReference type="EMBL" id="AAXW01000002">
    <property type="protein sequence ID" value="EAZ93258.1"/>
    <property type="molecule type" value="Genomic_DNA"/>
</dbReference>
<gene>
    <name evidence="1" type="ORF">CY0110_15722</name>
</gene>
<organism evidence="1 2">
    <name type="scientific">Crocosphaera chwakensis CCY0110</name>
    <dbReference type="NCBI Taxonomy" id="391612"/>
    <lineage>
        <taxon>Bacteria</taxon>
        <taxon>Bacillati</taxon>
        <taxon>Cyanobacteriota</taxon>
        <taxon>Cyanophyceae</taxon>
        <taxon>Oscillatoriophycideae</taxon>
        <taxon>Chroococcales</taxon>
        <taxon>Aphanothecaceae</taxon>
        <taxon>Crocosphaera</taxon>
        <taxon>Crocosphaera chwakensis</taxon>
    </lineage>
</organism>
<name>A3IHH6_9CHRO</name>
<reference evidence="1 2" key="1">
    <citation type="submission" date="2007-03" db="EMBL/GenBank/DDBJ databases">
        <authorList>
            <person name="Stal L."/>
            <person name="Ferriera S."/>
            <person name="Johnson J."/>
            <person name="Kravitz S."/>
            <person name="Beeson K."/>
            <person name="Sutton G."/>
            <person name="Rogers Y.-H."/>
            <person name="Friedman R."/>
            <person name="Frazier M."/>
            <person name="Venter J.C."/>
        </authorList>
    </citation>
    <scope>NUCLEOTIDE SEQUENCE [LARGE SCALE GENOMIC DNA]</scope>
    <source>
        <strain evidence="1 2">CCY0110</strain>
    </source>
</reference>
<protein>
    <submittedName>
        <fullName evidence="1">Uncharacterized protein</fullName>
    </submittedName>
</protein>
<dbReference type="Proteomes" id="UP000003781">
    <property type="component" value="Unassembled WGS sequence"/>
</dbReference>
<keyword evidence="2" id="KW-1185">Reference proteome</keyword>
<dbReference type="AlphaFoldDB" id="A3IHH6"/>
<proteinExistence type="predicted"/>
<comment type="caution">
    <text evidence="1">The sequence shown here is derived from an EMBL/GenBank/DDBJ whole genome shotgun (WGS) entry which is preliminary data.</text>
</comment>